<dbReference type="InterPro" id="IPR001412">
    <property type="entry name" value="aa-tRNA-synth_I_CS"/>
</dbReference>
<evidence type="ECO:0000256" key="8">
    <source>
        <dbReference type="HAMAP-Rule" id="MF_00140"/>
    </source>
</evidence>
<dbReference type="InterPro" id="IPR002305">
    <property type="entry name" value="aa-tRNA-synth_Ic"/>
</dbReference>
<dbReference type="InterPro" id="IPR024109">
    <property type="entry name" value="Trp-tRNA-ligase_bac-type"/>
</dbReference>
<dbReference type="InterPro" id="IPR014729">
    <property type="entry name" value="Rossmann-like_a/b/a_fold"/>
</dbReference>
<evidence type="ECO:0000256" key="1">
    <source>
        <dbReference type="ARBA" id="ARBA00005594"/>
    </source>
</evidence>
<feature type="binding site" evidence="8">
    <location>
        <position position="135"/>
    </location>
    <ligand>
        <name>L-tryptophan</name>
        <dbReference type="ChEBI" id="CHEBI:57912"/>
    </ligand>
</feature>
<dbReference type="AlphaFoldDB" id="A0A1G1Z0P8"/>
<reference evidence="10 11" key="1">
    <citation type="journal article" date="2016" name="Nat. Commun.">
        <title>Thousands of microbial genomes shed light on interconnected biogeochemical processes in an aquifer system.</title>
        <authorList>
            <person name="Anantharaman K."/>
            <person name="Brown C.T."/>
            <person name="Hug L.A."/>
            <person name="Sharon I."/>
            <person name="Castelle C.J."/>
            <person name="Probst A.J."/>
            <person name="Thomas B.C."/>
            <person name="Singh A."/>
            <person name="Wilkins M.J."/>
            <person name="Karaoz U."/>
            <person name="Brodie E.L."/>
            <person name="Williams K.H."/>
            <person name="Hubbard S.S."/>
            <person name="Banfield J.F."/>
        </authorList>
    </citation>
    <scope>NUCLEOTIDE SEQUENCE [LARGE SCALE GENOMIC DNA]</scope>
</reference>
<dbReference type="Gene3D" id="1.10.240.10">
    <property type="entry name" value="Tyrosyl-Transfer RNA Synthetase"/>
    <property type="match status" value="1"/>
</dbReference>
<comment type="similarity">
    <text evidence="1 8 9">Belongs to the class-I aminoacyl-tRNA synthetase family.</text>
</comment>
<dbReference type="NCBIfam" id="TIGR00233">
    <property type="entry name" value="trpS"/>
    <property type="match status" value="1"/>
</dbReference>
<dbReference type="SUPFAM" id="SSF52374">
    <property type="entry name" value="Nucleotidylyl transferase"/>
    <property type="match status" value="1"/>
</dbReference>
<comment type="catalytic activity">
    <reaction evidence="7 8">
        <text>tRNA(Trp) + L-tryptophan + ATP = L-tryptophyl-tRNA(Trp) + AMP + diphosphate + H(+)</text>
        <dbReference type="Rhea" id="RHEA:24080"/>
        <dbReference type="Rhea" id="RHEA-COMP:9671"/>
        <dbReference type="Rhea" id="RHEA-COMP:9705"/>
        <dbReference type="ChEBI" id="CHEBI:15378"/>
        <dbReference type="ChEBI" id="CHEBI:30616"/>
        <dbReference type="ChEBI" id="CHEBI:33019"/>
        <dbReference type="ChEBI" id="CHEBI:57912"/>
        <dbReference type="ChEBI" id="CHEBI:78442"/>
        <dbReference type="ChEBI" id="CHEBI:78535"/>
        <dbReference type="ChEBI" id="CHEBI:456215"/>
        <dbReference type="EC" id="6.1.1.2"/>
    </reaction>
</comment>
<dbReference type="GO" id="GO:0005829">
    <property type="term" value="C:cytosol"/>
    <property type="evidence" value="ECO:0007669"/>
    <property type="project" value="TreeGrafter"/>
</dbReference>
<feature type="binding site" evidence="8">
    <location>
        <begin position="18"/>
        <end position="19"/>
    </location>
    <ligand>
        <name>ATP</name>
        <dbReference type="ChEBI" id="CHEBI:30616"/>
    </ligand>
</feature>
<name>A0A1G1Z0P8_9BACT</name>
<keyword evidence="6 8" id="KW-0030">Aminoacyl-tRNA synthetase</keyword>
<evidence type="ECO:0000313" key="11">
    <source>
        <dbReference type="Proteomes" id="UP000178259"/>
    </source>
</evidence>
<dbReference type="EMBL" id="MHIW01000035">
    <property type="protein sequence ID" value="OGY58225.1"/>
    <property type="molecule type" value="Genomic_DNA"/>
</dbReference>
<keyword evidence="8" id="KW-0963">Cytoplasm</keyword>
<evidence type="ECO:0000256" key="6">
    <source>
        <dbReference type="ARBA" id="ARBA00023146"/>
    </source>
</evidence>
<dbReference type="PANTHER" id="PTHR43766">
    <property type="entry name" value="TRYPTOPHAN--TRNA LIGASE, MITOCHONDRIAL"/>
    <property type="match status" value="1"/>
</dbReference>
<keyword evidence="2 8" id="KW-0436">Ligase</keyword>
<protein>
    <recommendedName>
        <fullName evidence="8">Tryptophan--tRNA ligase</fullName>
        <ecNumber evidence="8">6.1.1.2</ecNumber>
    </recommendedName>
    <alternativeName>
        <fullName evidence="8">Tryptophanyl-tRNA synthetase</fullName>
        <shortName evidence="8">TrpRS</shortName>
    </alternativeName>
</protein>
<dbReference type="GO" id="GO:0006436">
    <property type="term" value="P:tryptophanyl-tRNA aminoacylation"/>
    <property type="evidence" value="ECO:0007669"/>
    <property type="project" value="UniProtKB-UniRule"/>
</dbReference>
<dbReference type="Gene3D" id="3.40.50.620">
    <property type="entry name" value="HUPs"/>
    <property type="match status" value="1"/>
</dbReference>
<evidence type="ECO:0000256" key="4">
    <source>
        <dbReference type="ARBA" id="ARBA00022840"/>
    </source>
</evidence>
<dbReference type="PRINTS" id="PR01039">
    <property type="entry name" value="TRNASYNTHTRP"/>
</dbReference>
<feature type="binding site" evidence="8">
    <location>
        <position position="185"/>
    </location>
    <ligand>
        <name>ATP</name>
        <dbReference type="ChEBI" id="CHEBI:30616"/>
    </ligand>
</feature>
<evidence type="ECO:0000256" key="2">
    <source>
        <dbReference type="ARBA" id="ARBA00022598"/>
    </source>
</evidence>
<accession>A0A1G1Z0P8</accession>
<comment type="subunit">
    <text evidence="8">Homodimer.</text>
</comment>
<dbReference type="EC" id="6.1.1.2" evidence="8"/>
<gene>
    <name evidence="8" type="primary">trpS</name>
    <name evidence="10" type="ORF">A3E61_00400</name>
</gene>
<dbReference type="PANTHER" id="PTHR43766:SF1">
    <property type="entry name" value="TRYPTOPHAN--TRNA LIGASE, MITOCHONDRIAL"/>
    <property type="match status" value="1"/>
</dbReference>
<evidence type="ECO:0000313" key="10">
    <source>
        <dbReference type="EMBL" id="OGY58225.1"/>
    </source>
</evidence>
<dbReference type="Proteomes" id="UP000178259">
    <property type="component" value="Unassembled WGS sequence"/>
</dbReference>
<dbReference type="Pfam" id="PF00579">
    <property type="entry name" value="tRNA-synt_1b"/>
    <property type="match status" value="1"/>
</dbReference>
<dbReference type="GO" id="GO:0004830">
    <property type="term" value="F:tryptophan-tRNA ligase activity"/>
    <property type="evidence" value="ECO:0007669"/>
    <property type="project" value="UniProtKB-UniRule"/>
</dbReference>
<evidence type="ECO:0000256" key="3">
    <source>
        <dbReference type="ARBA" id="ARBA00022741"/>
    </source>
</evidence>
<comment type="subcellular location">
    <subcellularLocation>
        <location evidence="8">Cytoplasm</location>
    </subcellularLocation>
</comment>
<dbReference type="HAMAP" id="MF_00140_B">
    <property type="entry name" value="Trp_tRNA_synth_B"/>
    <property type="match status" value="1"/>
</dbReference>
<keyword evidence="5 8" id="KW-0648">Protein biosynthesis</keyword>
<organism evidence="10 11">
    <name type="scientific">Candidatus Colwellbacteria bacterium RIFCSPHIGHO2_12_FULL_43_12</name>
    <dbReference type="NCBI Taxonomy" id="1797688"/>
    <lineage>
        <taxon>Bacteria</taxon>
        <taxon>Candidatus Colwelliibacteriota</taxon>
    </lineage>
</organism>
<proteinExistence type="inferred from homology"/>
<keyword evidence="3 8" id="KW-0547">Nucleotide-binding</keyword>
<comment type="function">
    <text evidence="8">Catalyzes the attachment of tryptophan to tRNA(Trp).</text>
</comment>
<dbReference type="InterPro" id="IPR002306">
    <property type="entry name" value="Trp-tRNA-ligase"/>
</dbReference>
<dbReference type="GO" id="GO:0005524">
    <property type="term" value="F:ATP binding"/>
    <property type="evidence" value="ECO:0007669"/>
    <property type="project" value="UniProtKB-UniRule"/>
</dbReference>
<evidence type="ECO:0000256" key="7">
    <source>
        <dbReference type="ARBA" id="ARBA00049929"/>
    </source>
</evidence>
<sequence>MKPVIVSGLKPSGELHIGNYLGMLKQAAELQNSNKYRCFYFIADYHALTQKYNPKEKAEEIYKMAVDALAMGLDPKKSVIFVQSHVPEHANLTWIFNTITPVGKLQGMIEYKEKLNEGQSPNTGLLDYPVLMAADILLYKAEFVPVGQDQRQHIELAREIVRTFNDRFGQTFKEPKAVLTKATRIMSLDNPEKKMSKSIPAGCLYLSDSPSVIREKIKRAVTDSSSSIDYDPEKRPAVSNLVLIYSEFSGLTTTDVVNKFKGFGYGKFKEELAEVVIKKLKPFQEKRGKLIKNRKLVMKTLEGGARKARLIAKKTMAEVNKKAGLI</sequence>
<feature type="short sequence motif" description="'HIGH' region" evidence="8">
    <location>
        <begin position="11"/>
        <end position="19"/>
    </location>
</feature>
<keyword evidence="4 8" id="KW-0067">ATP-binding</keyword>
<evidence type="ECO:0000256" key="9">
    <source>
        <dbReference type="RuleBase" id="RU363036"/>
    </source>
</evidence>
<comment type="caution">
    <text evidence="10">The sequence shown here is derived from an EMBL/GenBank/DDBJ whole genome shotgun (WGS) entry which is preliminary data.</text>
</comment>
<dbReference type="PROSITE" id="PS00178">
    <property type="entry name" value="AA_TRNA_LIGASE_I"/>
    <property type="match status" value="1"/>
</dbReference>
<feature type="short sequence motif" description="'KMSKS' region" evidence="8">
    <location>
        <begin position="194"/>
        <end position="198"/>
    </location>
</feature>
<evidence type="ECO:0000256" key="5">
    <source>
        <dbReference type="ARBA" id="ARBA00022917"/>
    </source>
</evidence>
<feature type="binding site" evidence="8">
    <location>
        <begin position="194"/>
        <end position="198"/>
    </location>
    <ligand>
        <name>ATP</name>
        <dbReference type="ChEBI" id="CHEBI:30616"/>
    </ligand>
</feature>
<feature type="binding site" evidence="8">
    <location>
        <begin position="10"/>
        <end position="12"/>
    </location>
    <ligand>
        <name>ATP</name>
        <dbReference type="ChEBI" id="CHEBI:30616"/>
    </ligand>
</feature>
<dbReference type="CDD" id="cd00806">
    <property type="entry name" value="TrpRS_core"/>
    <property type="match status" value="1"/>
</dbReference>
<dbReference type="FunFam" id="1.10.240.10:FF:000002">
    <property type="entry name" value="Tryptophan--tRNA ligase"/>
    <property type="match status" value="1"/>
</dbReference>
<feature type="binding site" evidence="8">
    <location>
        <begin position="147"/>
        <end position="149"/>
    </location>
    <ligand>
        <name>ATP</name>
        <dbReference type="ChEBI" id="CHEBI:30616"/>
    </ligand>
</feature>
<dbReference type="InterPro" id="IPR050203">
    <property type="entry name" value="Trp-tRNA_synthetase"/>
</dbReference>